<dbReference type="GO" id="GO:0005634">
    <property type="term" value="C:nucleus"/>
    <property type="evidence" value="ECO:0007669"/>
    <property type="project" value="UniProtKB-SubCell"/>
</dbReference>
<dbReference type="SUPFAM" id="SSF53335">
    <property type="entry name" value="S-adenosyl-L-methionine-dependent methyltransferases"/>
    <property type="match status" value="2"/>
</dbReference>
<dbReference type="Proteomes" id="UP000515161">
    <property type="component" value="Unplaced"/>
</dbReference>
<keyword evidence="1 7" id="KW-0489">Methyltransferase</keyword>
<keyword evidence="7" id="KW-0221">Differentiation</keyword>
<evidence type="ECO:0000256" key="7">
    <source>
        <dbReference type="PIRNR" id="PIRNR036946"/>
    </source>
</evidence>
<evidence type="ECO:0000256" key="6">
    <source>
        <dbReference type="ARBA" id="ARBA00048213"/>
    </source>
</evidence>
<keyword evidence="3 7" id="KW-0949">S-adenosyl-L-methionine</keyword>
<keyword evidence="7" id="KW-0804">Transcription</keyword>
<dbReference type="Pfam" id="PF22528">
    <property type="entry name" value="PRMT_C"/>
    <property type="match status" value="2"/>
</dbReference>
<comment type="similarity">
    <text evidence="7">Belongs to the class I-like SAM-binding methyltransferase superfamily. Protein arginine N-methyltransferase family. PRMT7 subfamily.</text>
</comment>
<dbReference type="GO" id="GO:0032259">
    <property type="term" value="P:methylation"/>
    <property type="evidence" value="ECO:0007669"/>
    <property type="project" value="UniProtKB-KW"/>
</dbReference>
<keyword evidence="4" id="KW-0677">Repeat</keyword>
<dbReference type="RefSeq" id="XP_034060987.1">
    <property type="nucleotide sequence ID" value="XM_034205096.1"/>
</dbReference>
<evidence type="ECO:0000256" key="1">
    <source>
        <dbReference type="ARBA" id="ARBA00022603"/>
    </source>
</evidence>
<dbReference type="GO" id="GO:0030154">
    <property type="term" value="P:cell differentiation"/>
    <property type="evidence" value="ECO:0007669"/>
    <property type="project" value="UniProtKB-KW"/>
</dbReference>
<dbReference type="GO" id="GO:0044020">
    <property type="term" value="F:histone H4R3 methyltransferase activity"/>
    <property type="evidence" value="ECO:0007669"/>
    <property type="project" value="UniProtKB-UniRule"/>
</dbReference>
<comment type="subcellular location">
    <subcellularLocation>
        <location evidence="7">Cytoplasm</location>
        <location evidence="7">Cytosol</location>
    </subcellularLocation>
    <subcellularLocation>
        <location evidence="7">Nucleus</location>
    </subcellularLocation>
</comment>
<dbReference type="FunFam" id="2.70.160.11:FF:000010">
    <property type="entry name" value="Protein arginine N-methyltransferase"/>
    <property type="match status" value="1"/>
</dbReference>
<evidence type="ECO:0000256" key="2">
    <source>
        <dbReference type="ARBA" id="ARBA00022679"/>
    </source>
</evidence>
<organism evidence="9 10">
    <name type="scientific">Gymnodraco acuticeps</name>
    <name type="common">Antarctic dragonfish</name>
    <dbReference type="NCBI Taxonomy" id="8218"/>
    <lineage>
        <taxon>Eukaryota</taxon>
        <taxon>Metazoa</taxon>
        <taxon>Chordata</taxon>
        <taxon>Craniata</taxon>
        <taxon>Vertebrata</taxon>
        <taxon>Euteleostomi</taxon>
        <taxon>Actinopterygii</taxon>
        <taxon>Neopterygii</taxon>
        <taxon>Teleostei</taxon>
        <taxon>Neoteleostei</taxon>
        <taxon>Acanthomorphata</taxon>
        <taxon>Eupercaria</taxon>
        <taxon>Perciformes</taxon>
        <taxon>Notothenioidei</taxon>
        <taxon>Bathydraconidae</taxon>
        <taxon>Gymnodraco</taxon>
    </lineage>
</organism>
<dbReference type="GO" id="GO:0000387">
    <property type="term" value="P:spliceosomal snRNP assembly"/>
    <property type="evidence" value="ECO:0007669"/>
    <property type="project" value="UniProtKB-UniRule"/>
</dbReference>
<dbReference type="PANTHER" id="PTHR11006">
    <property type="entry name" value="PROTEIN ARGININE N-METHYLTRANSFERASE"/>
    <property type="match status" value="1"/>
</dbReference>
<dbReference type="PANTHER" id="PTHR11006:SF4">
    <property type="entry name" value="PROTEIN ARGININE N-METHYLTRANSFERASE 7"/>
    <property type="match status" value="1"/>
</dbReference>
<dbReference type="PIRSF" id="PIRSF036946">
    <property type="entry name" value="Arg_N-mtase"/>
    <property type="match status" value="1"/>
</dbReference>
<evidence type="ECO:0000259" key="8">
    <source>
        <dbReference type="Pfam" id="PF22528"/>
    </source>
</evidence>
<keyword evidence="9" id="KW-1185">Reference proteome</keyword>
<evidence type="ECO:0000256" key="3">
    <source>
        <dbReference type="ARBA" id="ARBA00022691"/>
    </source>
</evidence>
<comment type="function">
    <text evidence="5 7">Arginine methyltransferase that can both catalyze the formation of omega-N monomethylarginine (MMA) and symmetrical dimethylarginine (sDMA), with a preference for the formation of MMA. Specifically mediates the symmetrical dimethylation of arginine residues in the small nuclear ribonucleoproteins Sm D1 (SNRPD1) and Sm D3 (SNRPD3); such methylation being required for the assembly and biogenesis of snRNP core particles. Specifically mediates the symmetric dimethylation of histone H4 'Arg-3' to form H4R3me2s. Plays a role in gene imprinting by being recruited by CTCFL at the H19 imprinted control region (ICR) and methylating histone H4 to form H4R3me2s, possibly leading to recruit DNA methyltransferases at these sites. May also play a role in embryonic stem cell (ESC) pluripotency. Also able to mediate the arginine methylation of histone H2A and myelin basic protein (MBP) in vitro; the relevance of such results is however unclear in vivo.</text>
</comment>
<dbReference type="EC" id="2.1.1.321" evidence="7"/>
<evidence type="ECO:0000313" key="10">
    <source>
        <dbReference type="RefSeq" id="XP_034060987.1"/>
    </source>
</evidence>
<sequence length="648" mass="71706">MLHDHDRNLKYYQGIRAAVGRVKARGEKVIVLDIGTGTGLLSMMALTAGADFCFAVEVFKPMAEAAQSIVKKNGFSEKIKIINKHSTDVTVGPDGDMQMKANVLITELFDTELIGEGALPSYAHAHQNLVQEGCEAVPHRATVYAQLVESELLWSWAQLQPVEVEGTRLVPLPTGGPCAGAHAVCDIQLSQVPPHSFTPLGPLCTMFSVDFSKPVSSAFQSHSSQFVAQAGGRAQVVLSWWDLDMDPSGSIVCTMAPSWTYKQPKTAPWRDHWMQSVYFLPVESSVSDGEELRLTVCHDDYSLWYSLQSPSQQSSQSEAAPSRPCCTCQAHLVWNRPRFGELNDRRRTESYVSALRSVLREDSVCLGVSDGSLLPVFAHVLGAKKVYGLENSRMSKQVIEQVLEANSMKGAVELLEIRPEQLSSKDLGGEQISVLMGEPYFSTSLLPWHSLFFWYCRTALAGLLRPDAAILPRSATLHMAAVEFQDLWMIRAPCGTCEGFDVTPMDEMVQRSLDFRESLEAEPHPLWEYPCRALTPPTAVMTFDFTQCVPQQPISSQGSLPFTRIGRCHGVALWMEYHLTDDITVSAGLIGPVSEQGECEWSRHRKQGVYFFRSPGESSGDGRASVSYSFTFEPSLGDIKMDFSIEVQ</sequence>
<feature type="domain" description="Protein arginine N-methyltransferase" evidence="8">
    <location>
        <begin position="474"/>
        <end position="645"/>
    </location>
</feature>
<evidence type="ECO:0000256" key="4">
    <source>
        <dbReference type="ARBA" id="ARBA00022737"/>
    </source>
</evidence>
<dbReference type="CDD" id="cd02440">
    <property type="entry name" value="AdoMet_MTases"/>
    <property type="match status" value="1"/>
</dbReference>
<keyword evidence="7" id="KW-0156">Chromatin regulator</keyword>
<evidence type="ECO:0000313" key="9">
    <source>
        <dbReference type="Proteomes" id="UP000515161"/>
    </source>
</evidence>
<dbReference type="Gene3D" id="3.40.50.150">
    <property type="entry name" value="Vaccinia Virus protein VP39"/>
    <property type="match status" value="2"/>
</dbReference>
<comment type="catalytic activity">
    <reaction evidence="6 7">
        <text>L-arginyl-[protein] + S-adenosyl-L-methionine = N(omega)-methyl-L-arginyl-[protein] + S-adenosyl-L-homocysteine + H(+)</text>
        <dbReference type="Rhea" id="RHEA:48100"/>
        <dbReference type="Rhea" id="RHEA-COMP:10532"/>
        <dbReference type="Rhea" id="RHEA-COMP:11990"/>
        <dbReference type="ChEBI" id="CHEBI:15378"/>
        <dbReference type="ChEBI" id="CHEBI:29965"/>
        <dbReference type="ChEBI" id="CHEBI:57856"/>
        <dbReference type="ChEBI" id="CHEBI:59789"/>
        <dbReference type="ChEBI" id="CHEBI:65280"/>
        <dbReference type="EC" id="2.1.1.321"/>
    </reaction>
</comment>
<keyword evidence="7" id="KW-0805">Transcription regulation</keyword>
<dbReference type="GO" id="GO:0035241">
    <property type="term" value="F:protein-arginine omega-N monomethyltransferase activity"/>
    <property type="evidence" value="ECO:0007669"/>
    <property type="project" value="UniProtKB-EC"/>
</dbReference>
<dbReference type="Pfam" id="PF06325">
    <property type="entry name" value="PrmA"/>
    <property type="match status" value="1"/>
</dbReference>
<accession>A0A6P8TZR5</accession>
<dbReference type="InterPro" id="IPR025799">
    <property type="entry name" value="Arg_MeTrfase"/>
</dbReference>
<name>A0A6P8TZR5_GYMAC</name>
<proteinExistence type="inferred from homology"/>
<protein>
    <recommendedName>
        <fullName evidence="7">Protein arginine N-methyltransferase</fullName>
        <ecNumber evidence="7">2.1.1.321</ecNumber>
    </recommendedName>
</protein>
<keyword evidence="7" id="KW-0539">Nucleus</keyword>
<dbReference type="AlphaFoldDB" id="A0A6P8TZR5"/>
<dbReference type="FunFam" id="3.40.50.150:FF:000070">
    <property type="entry name" value="Protein arginine N-methyltransferase 7"/>
    <property type="match status" value="1"/>
</dbReference>
<dbReference type="PROSITE" id="PS51678">
    <property type="entry name" value="SAM_MT_PRMT"/>
    <property type="match status" value="2"/>
</dbReference>
<dbReference type="GO" id="GO:0005829">
    <property type="term" value="C:cytosol"/>
    <property type="evidence" value="ECO:0007669"/>
    <property type="project" value="UniProtKB-SubCell"/>
</dbReference>
<evidence type="ECO:0000256" key="5">
    <source>
        <dbReference type="ARBA" id="ARBA00025570"/>
    </source>
</evidence>
<reference evidence="10" key="1">
    <citation type="submission" date="2025-08" db="UniProtKB">
        <authorList>
            <consortium name="RefSeq"/>
        </authorList>
    </citation>
    <scope>IDENTIFICATION</scope>
</reference>
<feature type="domain" description="Protein arginine N-methyltransferase" evidence="8">
    <location>
        <begin position="139"/>
        <end position="309"/>
    </location>
</feature>
<dbReference type="InterPro" id="IPR055135">
    <property type="entry name" value="PRMT_dom"/>
</dbReference>
<keyword evidence="2 7" id="KW-0808">Transferase</keyword>
<dbReference type="InterPro" id="IPR029063">
    <property type="entry name" value="SAM-dependent_MTases_sf"/>
</dbReference>
<gene>
    <name evidence="10" type="primary">prmt7</name>
</gene>
<keyword evidence="7" id="KW-0963">Cytoplasm</keyword>
<dbReference type="CTD" id="54496"/>
<dbReference type="FunFam" id="3.40.50.150:FF:000071">
    <property type="entry name" value="Protein arginine N-methyltransferase 7"/>
    <property type="match status" value="1"/>
</dbReference>
<dbReference type="Gene3D" id="2.70.160.11">
    <property type="entry name" value="Hnrnp arginine n-methyltransferase1"/>
    <property type="match status" value="2"/>
</dbReference>
<dbReference type="GeneID" id="117539072"/>
<dbReference type="InterPro" id="IPR014644">
    <property type="entry name" value="MeTrfase_PRMT7"/>
</dbReference>